<reference evidence="1" key="2">
    <citation type="journal article" date="2023" name="IMA Fungus">
        <title>Comparative genomic study of the Penicillium genus elucidates a diverse pangenome and 15 lateral gene transfer events.</title>
        <authorList>
            <person name="Petersen C."/>
            <person name="Sorensen T."/>
            <person name="Nielsen M.R."/>
            <person name="Sondergaard T.E."/>
            <person name="Sorensen J.L."/>
            <person name="Fitzpatrick D.A."/>
            <person name="Frisvad J.C."/>
            <person name="Nielsen K.L."/>
        </authorList>
    </citation>
    <scope>NUCLEOTIDE SEQUENCE</scope>
    <source>
        <strain evidence="1">IBT 30069</strain>
    </source>
</reference>
<evidence type="ECO:0008006" key="3">
    <source>
        <dbReference type="Google" id="ProtNLM"/>
    </source>
</evidence>
<dbReference type="Proteomes" id="UP001149165">
    <property type="component" value="Unassembled WGS sequence"/>
</dbReference>
<comment type="caution">
    <text evidence="1">The sequence shown here is derived from an EMBL/GenBank/DDBJ whole genome shotgun (WGS) entry which is preliminary data.</text>
</comment>
<dbReference type="AlphaFoldDB" id="A0A9W9K4Q8"/>
<gene>
    <name evidence="1" type="ORF">N7456_008621</name>
</gene>
<keyword evidence="2" id="KW-1185">Reference proteome</keyword>
<accession>A0A9W9K4Q8</accession>
<dbReference type="OrthoDB" id="4802432at2759"/>
<sequence>MAASLPREIIDMIAGYLQATGVSLAPYAAVCRQWQPSFERLIYDSIAVYSDDTGDRLVYKKGMSLQSFRNSTSVSERGLARRALIHHLSYYIVTPIDLPTLVTLKDDQSEYMVENEVRKNNDVVFQSSIISLFDILAPWDKSLRITLELIGWGRENGEEPATHDFDSDFWSGSDSDIVPPYRANFIDDCHSQLSDVSCIDQLSFPRICDRSFSHRISAASAMQMTQHCAAITSLRLNLDENLRPSHLEHIRAGRQAVSHGLKKLPDSLRVFHLTMQNEQPWKAVMPGLNVLACEVDYLSQNLGALSLSLRKLSIHWVSLAPDFMYPLDENNRPLPSSTLLHWPNLEYLKLELPPRLPCGQWIVHPSPEDQNVIDAIEDWREIIINRDKGNVARPILDSEHFSRVLISLGYAARRMPRLSTMQYTVYLDEHLWKYYFHFSFKRERQTSAAEWCFHPSEWCFHSPYNPNQQVREAWSCRPGNQDEEELLPNRMRILKVDVSHWSPN</sequence>
<proteinExistence type="predicted"/>
<dbReference type="EMBL" id="JAPQKH010000006">
    <property type="protein sequence ID" value="KAJ5092760.1"/>
    <property type="molecule type" value="Genomic_DNA"/>
</dbReference>
<name>A0A9W9K4Q8_9EURO</name>
<reference evidence="1" key="1">
    <citation type="submission" date="2022-11" db="EMBL/GenBank/DDBJ databases">
        <authorList>
            <person name="Petersen C."/>
        </authorList>
    </citation>
    <scope>NUCLEOTIDE SEQUENCE</scope>
    <source>
        <strain evidence="1">IBT 30069</strain>
    </source>
</reference>
<evidence type="ECO:0000313" key="1">
    <source>
        <dbReference type="EMBL" id="KAJ5092760.1"/>
    </source>
</evidence>
<protein>
    <recommendedName>
        <fullName evidence="3">F-box domain-containing protein</fullName>
    </recommendedName>
</protein>
<evidence type="ECO:0000313" key="2">
    <source>
        <dbReference type="Proteomes" id="UP001149165"/>
    </source>
</evidence>
<organism evidence="1 2">
    <name type="scientific">Penicillium angulare</name>
    <dbReference type="NCBI Taxonomy" id="116970"/>
    <lineage>
        <taxon>Eukaryota</taxon>
        <taxon>Fungi</taxon>
        <taxon>Dikarya</taxon>
        <taxon>Ascomycota</taxon>
        <taxon>Pezizomycotina</taxon>
        <taxon>Eurotiomycetes</taxon>
        <taxon>Eurotiomycetidae</taxon>
        <taxon>Eurotiales</taxon>
        <taxon>Aspergillaceae</taxon>
        <taxon>Penicillium</taxon>
    </lineage>
</organism>